<accession>A0AAD9MI01</accession>
<evidence type="ECO:0000256" key="4">
    <source>
        <dbReference type="ARBA" id="ARBA00022942"/>
    </source>
</evidence>
<dbReference type="InterPro" id="IPR001353">
    <property type="entry name" value="Proteasome_sua/b"/>
</dbReference>
<dbReference type="GO" id="GO:0005737">
    <property type="term" value="C:cytoplasm"/>
    <property type="evidence" value="ECO:0007669"/>
    <property type="project" value="UniProtKB-SubCell"/>
</dbReference>
<evidence type="ECO:0000256" key="2">
    <source>
        <dbReference type="ARBA" id="ARBA00004496"/>
    </source>
</evidence>
<evidence type="ECO:0000256" key="6">
    <source>
        <dbReference type="PROSITE-ProRule" id="PRU00808"/>
    </source>
</evidence>
<dbReference type="Pfam" id="PF10584">
    <property type="entry name" value="Proteasome_A_N"/>
    <property type="match status" value="1"/>
</dbReference>
<gene>
    <name evidence="9" type="ORF">QBZ16_003055</name>
</gene>
<dbReference type="Proteomes" id="UP001255856">
    <property type="component" value="Unassembled WGS sequence"/>
</dbReference>
<dbReference type="InterPro" id="IPR029055">
    <property type="entry name" value="Ntn_hydrolases_N"/>
</dbReference>
<protein>
    <recommendedName>
        <fullName evidence="8">Proteasome alpha-type subunits domain-containing protein</fullName>
    </recommendedName>
</protein>
<dbReference type="SUPFAM" id="SSF56235">
    <property type="entry name" value="N-terminal nucleophile aminohydrolases (Ntn hydrolases)"/>
    <property type="match status" value="1"/>
</dbReference>
<dbReference type="PANTHER" id="PTHR11599">
    <property type="entry name" value="PROTEASOME SUBUNIT ALPHA/BETA"/>
    <property type="match status" value="1"/>
</dbReference>
<dbReference type="InterPro" id="IPR035144">
    <property type="entry name" value="Proteasome_alpha1"/>
</dbReference>
<evidence type="ECO:0000256" key="7">
    <source>
        <dbReference type="SAM" id="MobiDB-lite"/>
    </source>
</evidence>
<dbReference type="CDD" id="cd03749">
    <property type="entry name" value="proteasome_alpha_type_1"/>
    <property type="match status" value="1"/>
</dbReference>
<proteinExistence type="inferred from homology"/>
<name>A0AAD9MI01_PROWI</name>
<keyword evidence="10" id="KW-1185">Reference proteome</keyword>
<reference evidence="9" key="1">
    <citation type="submission" date="2021-01" db="EMBL/GenBank/DDBJ databases">
        <authorList>
            <person name="Eckstrom K.M.E."/>
        </authorList>
    </citation>
    <scope>NUCLEOTIDE SEQUENCE</scope>
    <source>
        <strain evidence="9">UVCC 0001</strain>
    </source>
</reference>
<dbReference type="PROSITE" id="PS00388">
    <property type="entry name" value="PROTEASOME_ALPHA_1"/>
    <property type="match status" value="1"/>
</dbReference>
<comment type="similarity">
    <text evidence="6">Belongs to the peptidase T1A family.</text>
</comment>
<evidence type="ECO:0000259" key="8">
    <source>
        <dbReference type="PROSITE" id="PS00388"/>
    </source>
</evidence>
<evidence type="ECO:0000256" key="3">
    <source>
        <dbReference type="ARBA" id="ARBA00022490"/>
    </source>
</evidence>
<dbReference type="GO" id="GO:0006511">
    <property type="term" value="P:ubiquitin-dependent protein catabolic process"/>
    <property type="evidence" value="ECO:0007669"/>
    <property type="project" value="InterPro"/>
</dbReference>
<comment type="subcellular location">
    <subcellularLocation>
        <location evidence="2">Cytoplasm</location>
    </subcellularLocation>
    <subcellularLocation>
        <location evidence="1">Nucleus</location>
    </subcellularLocation>
</comment>
<keyword evidence="5" id="KW-0539">Nucleus</keyword>
<feature type="domain" description="Proteasome alpha-type subunits" evidence="8">
    <location>
        <begin position="584"/>
        <end position="606"/>
    </location>
</feature>
<dbReference type="SMART" id="SM00948">
    <property type="entry name" value="Proteasome_A_N"/>
    <property type="match status" value="1"/>
</dbReference>
<feature type="compositionally biased region" description="Low complexity" evidence="7">
    <location>
        <begin position="814"/>
        <end position="824"/>
    </location>
</feature>
<dbReference type="InterPro" id="IPR023332">
    <property type="entry name" value="Proteasome_alpha-type"/>
</dbReference>
<evidence type="ECO:0000313" key="10">
    <source>
        <dbReference type="Proteomes" id="UP001255856"/>
    </source>
</evidence>
<dbReference type="GO" id="GO:0019773">
    <property type="term" value="C:proteasome core complex, alpha-subunit complex"/>
    <property type="evidence" value="ECO:0007669"/>
    <property type="project" value="UniProtKB-UniRule"/>
</dbReference>
<dbReference type="AlphaFoldDB" id="A0AAD9MI01"/>
<dbReference type="FunFam" id="3.60.20.10:FF:000016">
    <property type="entry name" value="Proteasome subunit alpha type-6"/>
    <property type="match status" value="1"/>
</dbReference>
<dbReference type="GO" id="GO:0005634">
    <property type="term" value="C:nucleus"/>
    <property type="evidence" value="ECO:0007669"/>
    <property type="project" value="UniProtKB-SubCell"/>
</dbReference>
<feature type="region of interest" description="Disordered" evidence="7">
    <location>
        <begin position="814"/>
        <end position="841"/>
    </location>
</feature>
<comment type="caution">
    <text evidence="9">The sequence shown here is derived from an EMBL/GenBank/DDBJ whole genome shotgun (WGS) entry which is preliminary data.</text>
</comment>
<dbReference type="EMBL" id="JASFZW010000003">
    <property type="protein sequence ID" value="KAK2079364.1"/>
    <property type="molecule type" value="Genomic_DNA"/>
</dbReference>
<dbReference type="PROSITE" id="PS51475">
    <property type="entry name" value="PROTEASOME_ALPHA_2"/>
    <property type="match status" value="1"/>
</dbReference>
<evidence type="ECO:0000256" key="5">
    <source>
        <dbReference type="ARBA" id="ARBA00023242"/>
    </source>
</evidence>
<organism evidence="9 10">
    <name type="scientific">Prototheca wickerhamii</name>
    <dbReference type="NCBI Taxonomy" id="3111"/>
    <lineage>
        <taxon>Eukaryota</taxon>
        <taxon>Viridiplantae</taxon>
        <taxon>Chlorophyta</taxon>
        <taxon>core chlorophytes</taxon>
        <taxon>Trebouxiophyceae</taxon>
        <taxon>Chlorellales</taxon>
        <taxon>Chlorellaceae</taxon>
        <taxon>Prototheca</taxon>
    </lineage>
</organism>
<dbReference type="Gene3D" id="3.60.20.10">
    <property type="entry name" value="Glutamine Phosphoribosylpyrophosphate, subunit 1, domain 1"/>
    <property type="match status" value="1"/>
</dbReference>
<sequence length="841" mass="89715">MPGFVATLDAETLRALCAHRSVRQHGRSLHQAATEALERGAQNWTARKTYEAAGPSRGSLCLSLGNSDSAMRTRTPVEQRQVSNREACRDGLVRLLESASGVLHAVLPGSASALPLDAGRVAPRDADDVASWVRFRQLCAQFVASLFPETFPFLAELFLGALLEAATTGEALLDKELRDLAARDVPRFARLNRRLQGAPVAAGDRPRARAGGRQGGGRLFCFVTLAADSARLQACLAHAARHRLRQTTAALRRAPGTAPPSTRALAGFLSVVQFASSGAPGAWADDAGDQFDALWPGLGFSGGAAGALLLERPSLLPYAVPWVTAYATCLHLDPAAAGCTAARQLLGMLRALATLPALRPGHPGFGPLARCIRGALDAFAAQSPLWASADAELGLRALAPSWRGPDGGQLAEALARPAPQRLLALCCAAVEAGPRLLSQAAAPAAQPVRRPARKITPSAPSAKTIATLEPSPDPELAEHDALRMQLQRSFLDQYSGDDRPVKLRDVVGLASDVIGVAVADEVGDACRAAALEDALERLQAVPNKPLTDAKAAASLRASSMLPDLLETHLELSRTKTSIMFRNQYDTDVVTWSPQGRIFQIEYAMEAVKQGSAAVGLKNKDVAVLATLKRAPSELSSYQRKVFKIDDHMGIAISGLTADGRILCRYMRNECLNHRFVFDSPMPLGRLVRQVADKAQVGTQRSWKRPYGVGLVVAGVDESGPHIFYNCPSGNYYDYRAFAMGARSQAAKTYLERTFESFEGASTDELVRHSLLALQATLQDGELTSKNCTVALVGKDLPFTILEDESLEPYVAAVEEAQEESAPAEGGDAPREGGEGAAPMEQ</sequence>
<keyword evidence="3" id="KW-0963">Cytoplasm</keyword>
<dbReference type="InterPro" id="IPR000426">
    <property type="entry name" value="Proteasome_asu_N"/>
</dbReference>
<evidence type="ECO:0000313" key="9">
    <source>
        <dbReference type="EMBL" id="KAK2079364.1"/>
    </source>
</evidence>
<keyword evidence="4 6" id="KW-0647">Proteasome</keyword>
<dbReference type="InterPro" id="IPR050115">
    <property type="entry name" value="Proteasome_alpha"/>
</dbReference>
<evidence type="ECO:0000256" key="1">
    <source>
        <dbReference type="ARBA" id="ARBA00004123"/>
    </source>
</evidence>
<dbReference type="Pfam" id="PF00227">
    <property type="entry name" value="Proteasome"/>
    <property type="match status" value="1"/>
</dbReference>